<sequence>MDVQAAEIKVCITAKPEKFKKEPFAEKEVKGYKINFA</sequence>
<dbReference type="STRING" id="1465490.SAMN05444277_11665"/>
<proteinExistence type="predicted"/>
<organism evidence="1 2">
    <name type="scientific">Parafilimonas terrae</name>
    <dbReference type="NCBI Taxonomy" id="1465490"/>
    <lineage>
        <taxon>Bacteria</taxon>
        <taxon>Pseudomonadati</taxon>
        <taxon>Bacteroidota</taxon>
        <taxon>Chitinophagia</taxon>
        <taxon>Chitinophagales</taxon>
        <taxon>Chitinophagaceae</taxon>
        <taxon>Parafilimonas</taxon>
    </lineage>
</organism>
<name>A0A1I5Z495_9BACT</name>
<gene>
    <name evidence="1" type="ORF">SAMN05444277_11665</name>
</gene>
<dbReference type="AlphaFoldDB" id="A0A1I5Z495"/>
<dbReference type="Proteomes" id="UP000199031">
    <property type="component" value="Unassembled WGS sequence"/>
</dbReference>
<evidence type="ECO:0000313" key="1">
    <source>
        <dbReference type="EMBL" id="SFQ51293.1"/>
    </source>
</evidence>
<reference evidence="1 2" key="1">
    <citation type="submission" date="2016-10" db="EMBL/GenBank/DDBJ databases">
        <authorList>
            <person name="de Groot N.N."/>
        </authorList>
    </citation>
    <scope>NUCLEOTIDE SEQUENCE [LARGE SCALE GENOMIC DNA]</scope>
    <source>
        <strain evidence="1 2">DSM 28286</strain>
    </source>
</reference>
<keyword evidence="2" id="KW-1185">Reference proteome</keyword>
<evidence type="ECO:0000313" key="2">
    <source>
        <dbReference type="Proteomes" id="UP000199031"/>
    </source>
</evidence>
<protein>
    <submittedName>
        <fullName evidence="1">Uncharacterized protein</fullName>
    </submittedName>
</protein>
<accession>A0A1I5Z495</accession>
<dbReference type="EMBL" id="FOXQ01000016">
    <property type="protein sequence ID" value="SFQ51293.1"/>
    <property type="molecule type" value="Genomic_DNA"/>
</dbReference>